<gene>
    <name evidence="1" type="ORF">SDC9_121933</name>
</gene>
<organism evidence="1">
    <name type="scientific">bioreactor metagenome</name>
    <dbReference type="NCBI Taxonomy" id="1076179"/>
    <lineage>
        <taxon>unclassified sequences</taxon>
        <taxon>metagenomes</taxon>
        <taxon>ecological metagenomes</taxon>
    </lineage>
</organism>
<reference evidence="1" key="1">
    <citation type="submission" date="2019-08" db="EMBL/GenBank/DDBJ databases">
        <authorList>
            <person name="Kucharzyk K."/>
            <person name="Murdoch R.W."/>
            <person name="Higgins S."/>
            <person name="Loffler F."/>
        </authorList>
    </citation>
    <scope>NUCLEOTIDE SEQUENCE</scope>
</reference>
<dbReference type="EMBL" id="VSSQ01026295">
    <property type="protein sequence ID" value="MPM74944.1"/>
    <property type="molecule type" value="Genomic_DNA"/>
</dbReference>
<protein>
    <submittedName>
        <fullName evidence="1">Uncharacterized protein</fullName>
    </submittedName>
</protein>
<dbReference type="AlphaFoldDB" id="A0A645CDD4"/>
<evidence type="ECO:0000313" key="1">
    <source>
        <dbReference type="EMBL" id="MPM74944.1"/>
    </source>
</evidence>
<accession>A0A645CDD4</accession>
<name>A0A645CDD4_9ZZZZ</name>
<proteinExistence type="predicted"/>
<comment type="caution">
    <text evidence="1">The sequence shown here is derived from an EMBL/GenBank/DDBJ whole genome shotgun (WGS) entry which is preliminary data.</text>
</comment>
<sequence length="83" mass="8830">MGVIASFDRAYHADMLVLTADRNTAAAKYAFGIISDEMNRAVFDVWLFCVGMEFVHVDAVVTAESLKLAVGVSCAGKTVGSVV</sequence>